<feature type="domain" description="Ketoreductase" evidence="3">
    <location>
        <begin position="12"/>
        <end position="184"/>
    </location>
</feature>
<dbReference type="InterPro" id="IPR020904">
    <property type="entry name" value="Sc_DH/Rdtase_CS"/>
</dbReference>
<dbReference type="PANTHER" id="PTHR43975:SF2">
    <property type="entry name" value="EG:BACR7A4.14 PROTEIN-RELATED"/>
    <property type="match status" value="1"/>
</dbReference>
<dbReference type="Gene3D" id="3.40.50.720">
    <property type="entry name" value="NAD(P)-binding Rossmann-like Domain"/>
    <property type="match status" value="1"/>
</dbReference>
<sequence length="266" mass="28206">MGVFASNALEGEHALITGATGGIGYETALAAADMGASLTITGRNEEKLEQLKQTIANKYPGVKVLAHRADISDEQERSNLVTAAGQAIGDITLLVNCAGIGGGGLVEELEQEEMEKIMHLNYTVPVLLSQQVYKQMKSRGKGAIVNVSSLSGLRGTHGNTAYSASKFALIGFTHSFSLEAIAHGVRVNAVCPGYVDTSMGRNAIKRKGEKQSRSFEEQLKITEEGLPSGRITKPEEVANTICFLLTDAAQNIVGESVKISAGSVRR</sequence>
<dbReference type="SUPFAM" id="SSF51735">
    <property type="entry name" value="NAD(P)-binding Rossmann-fold domains"/>
    <property type="match status" value="1"/>
</dbReference>
<dbReference type="PANTHER" id="PTHR43975">
    <property type="entry name" value="ZGC:101858"/>
    <property type="match status" value="1"/>
</dbReference>
<comment type="similarity">
    <text evidence="1 2">Belongs to the short-chain dehydrogenases/reductases (SDR) family.</text>
</comment>
<evidence type="ECO:0000256" key="2">
    <source>
        <dbReference type="RuleBase" id="RU000363"/>
    </source>
</evidence>
<dbReference type="Proteomes" id="UP000665043">
    <property type="component" value="Chromosome"/>
</dbReference>
<dbReference type="PROSITE" id="PS00061">
    <property type="entry name" value="ADH_SHORT"/>
    <property type="match status" value="1"/>
</dbReference>
<dbReference type="InterPro" id="IPR036291">
    <property type="entry name" value="NAD(P)-bd_dom_sf"/>
</dbReference>
<dbReference type="PRINTS" id="PR00081">
    <property type="entry name" value="GDHRDH"/>
</dbReference>
<dbReference type="EMBL" id="CP046956">
    <property type="protein sequence ID" value="QTM98003.1"/>
    <property type="molecule type" value="Genomic_DNA"/>
</dbReference>
<evidence type="ECO:0000313" key="5">
    <source>
        <dbReference type="Proteomes" id="UP000665043"/>
    </source>
</evidence>
<dbReference type="RefSeq" id="WP_209366529.1">
    <property type="nucleotide sequence ID" value="NZ_CP046956.1"/>
</dbReference>
<accession>A0ABX7VNL2</accession>
<evidence type="ECO:0000313" key="4">
    <source>
        <dbReference type="EMBL" id="QTM98003.1"/>
    </source>
</evidence>
<proteinExistence type="inferred from homology"/>
<dbReference type="InterPro" id="IPR057326">
    <property type="entry name" value="KR_dom"/>
</dbReference>
<organism evidence="4 5">
    <name type="scientific">Sediminibacillus dalangtanensis</name>
    <dbReference type="NCBI Taxonomy" id="2729421"/>
    <lineage>
        <taxon>Bacteria</taxon>
        <taxon>Bacillati</taxon>
        <taxon>Bacillota</taxon>
        <taxon>Bacilli</taxon>
        <taxon>Bacillales</taxon>
        <taxon>Bacillaceae</taxon>
        <taxon>Sediminibacillus</taxon>
    </lineage>
</organism>
<dbReference type="InterPro" id="IPR002347">
    <property type="entry name" value="SDR_fam"/>
</dbReference>
<gene>
    <name evidence="4" type="ORF">ERJ70_00890</name>
</gene>
<keyword evidence="5" id="KW-1185">Reference proteome</keyword>
<dbReference type="SMART" id="SM00822">
    <property type="entry name" value="PKS_KR"/>
    <property type="match status" value="1"/>
</dbReference>
<protein>
    <submittedName>
        <fullName evidence="4">SDR family NAD(P)-dependent oxidoreductase</fullName>
    </submittedName>
</protein>
<evidence type="ECO:0000259" key="3">
    <source>
        <dbReference type="SMART" id="SM00822"/>
    </source>
</evidence>
<reference evidence="4 5" key="1">
    <citation type="submission" date="2019-12" db="EMBL/GenBank/DDBJ databases">
        <title>The whole genome sequencing of a strain isolated from a Mars analog, Dalangtan Playa.</title>
        <authorList>
            <person name="Huang T."/>
        </authorList>
    </citation>
    <scope>NUCLEOTIDE SEQUENCE [LARGE SCALE GENOMIC DNA]</scope>
    <source>
        <strain evidence="4 5">DP4-553-S</strain>
    </source>
</reference>
<evidence type="ECO:0000256" key="1">
    <source>
        <dbReference type="ARBA" id="ARBA00006484"/>
    </source>
</evidence>
<dbReference type="CDD" id="cd05233">
    <property type="entry name" value="SDR_c"/>
    <property type="match status" value="1"/>
</dbReference>
<dbReference type="PRINTS" id="PR00080">
    <property type="entry name" value="SDRFAMILY"/>
</dbReference>
<dbReference type="Pfam" id="PF00106">
    <property type="entry name" value="adh_short"/>
    <property type="match status" value="1"/>
</dbReference>
<name>A0ABX7VNL2_9BACI</name>